<dbReference type="EMBL" id="HG994361">
    <property type="protein sequence ID" value="CAF2158617.1"/>
    <property type="molecule type" value="Genomic_DNA"/>
</dbReference>
<sequence length="43" mass="4802">MQVLRGGNWCDVLPTYVSKRSCMHFGWRGTAACIETLSGRSII</sequence>
<reference evidence="1" key="1">
    <citation type="submission" date="2021-01" db="EMBL/GenBank/DDBJ databases">
        <authorList>
            <consortium name="Genoscope - CEA"/>
            <person name="William W."/>
        </authorList>
    </citation>
    <scope>NUCLEOTIDE SEQUENCE</scope>
</reference>
<dbReference type="Proteomes" id="UP001295469">
    <property type="component" value="Chromosome A07"/>
</dbReference>
<protein>
    <submittedName>
        <fullName evidence="1">(rape) hypothetical protein</fullName>
    </submittedName>
</protein>
<organism evidence="1">
    <name type="scientific">Brassica napus</name>
    <name type="common">Rape</name>
    <dbReference type="NCBI Taxonomy" id="3708"/>
    <lineage>
        <taxon>Eukaryota</taxon>
        <taxon>Viridiplantae</taxon>
        <taxon>Streptophyta</taxon>
        <taxon>Embryophyta</taxon>
        <taxon>Tracheophyta</taxon>
        <taxon>Spermatophyta</taxon>
        <taxon>Magnoliopsida</taxon>
        <taxon>eudicotyledons</taxon>
        <taxon>Gunneridae</taxon>
        <taxon>Pentapetalae</taxon>
        <taxon>rosids</taxon>
        <taxon>malvids</taxon>
        <taxon>Brassicales</taxon>
        <taxon>Brassicaceae</taxon>
        <taxon>Brassiceae</taxon>
        <taxon>Brassica</taxon>
    </lineage>
</organism>
<dbReference type="AlphaFoldDB" id="A0A816YFQ2"/>
<evidence type="ECO:0000313" key="1">
    <source>
        <dbReference type="EMBL" id="CAF2158617.1"/>
    </source>
</evidence>
<proteinExistence type="predicted"/>
<gene>
    <name evidence="1" type="ORF">DARMORV10_A07P08060.1</name>
</gene>
<name>A0A816YFQ2_BRANA</name>
<accession>A0A816YFQ2</accession>